<dbReference type="SUPFAM" id="SSF53850">
    <property type="entry name" value="Periplasmic binding protein-like II"/>
    <property type="match status" value="1"/>
</dbReference>
<evidence type="ECO:0000256" key="3">
    <source>
        <dbReference type="ARBA" id="ARBA00023125"/>
    </source>
</evidence>
<keyword evidence="4" id="KW-0804">Transcription</keyword>
<dbReference type="GO" id="GO:0003677">
    <property type="term" value="F:DNA binding"/>
    <property type="evidence" value="ECO:0007669"/>
    <property type="project" value="UniProtKB-KW"/>
</dbReference>
<dbReference type="InterPro" id="IPR050950">
    <property type="entry name" value="HTH-type_LysR_regulators"/>
</dbReference>
<dbReference type="GO" id="GO:0005829">
    <property type="term" value="C:cytosol"/>
    <property type="evidence" value="ECO:0007669"/>
    <property type="project" value="TreeGrafter"/>
</dbReference>
<dbReference type="RefSeq" id="WP_175208704.1">
    <property type="nucleotide sequence ID" value="NZ_CADILG010000031.1"/>
</dbReference>
<dbReference type="PROSITE" id="PS50931">
    <property type="entry name" value="HTH_LYSR"/>
    <property type="match status" value="1"/>
</dbReference>
<dbReference type="InterPro" id="IPR000847">
    <property type="entry name" value="LysR_HTH_N"/>
</dbReference>
<accession>A0A6S7E3H1</accession>
<name>A0A6S7E3H1_9BURK</name>
<dbReference type="PRINTS" id="PR00039">
    <property type="entry name" value="HTHLYSR"/>
</dbReference>
<proteinExistence type="inferred from homology"/>
<dbReference type="PANTHER" id="PTHR30419">
    <property type="entry name" value="HTH-TYPE TRANSCRIPTIONAL REGULATOR YBHD"/>
    <property type="match status" value="1"/>
</dbReference>
<dbReference type="Pfam" id="PF03466">
    <property type="entry name" value="LysR_substrate"/>
    <property type="match status" value="1"/>
</dbReference>
<evidence type="ECO:0000256" key="1">
    <source>
        <dbReference type="ARBA" id="ARBA00009437"/>
    </source>
</evidence>
<dbReference type="FunFam" id="1.10.10.10:FF:000001">
    <property type="entry name" value="LysR family transcriptional regulator"/>
    <property type="match status" value="1"/>
</dbReference>
<evidence type="ECO:0000313" key="7">
    <source>
        <dbReference type="Proteomes" id="UP000494117"/>
    </source>
</evidence>
<dbReference type="InterPro" id="IPR036390">
    <property type="entry name" value="WH_DNA-bd_sf"/>
</dbReference>
<dbReference type="InterPro" id="IPR005119">
    <property type="entry name" value="LysR_subst-bd"/>
</dbReference>
<dbReference type="SUPFAM" id="SSF46785">
    <property type="entry name" value="Winged helix' DNA-binding domain"/>
    <property type="match status" value="1"/>
</dbReference>
<evidence type="ECO:0000256" key="4">
    <source>
        <dbReference type="ARBA" id="ARBA00023163"/>
    </source>
</evidence>
<reference evidence="6 7" key="1">
    <citation type="submission" date="2020-04" db="EMBL/GenBank/DDBJ databases">
        <authorList>
            <person name="De Canck E."/>
        </authorList>
    </citation>
    <scope>NUCLEOTIDE SEQUENCE [LARGE SCALE GENOMIC DNA]</scope>
    <source>
        <strain evidence="6 7">LMG 26858</strain>
    </source>
</reference>
<protein>
    <submittedName>
        <fullName evidence="6">HTH-type transcriptional regulator CynR</fullName>
    </submittedName>
</protein>
<keyword evidence="3" id="KW-0238">DNA-binding</keyword>
<dbReference type="AlphaFoldDB" id="A0A6S7E3H1"/>
<gene>
    <name evidence="6" type="primary">cynR_11</name>
    <name evidence="6" type="ORF">LMG26858_03925</name>
</gene>
<dbReference type="GO" id="GO:0003700">
    <property type="term" value="F:DNA-binding transcription factor activity"/>
    <property type="evidence" value="ECO:0007669"/>
    <property type="project" value="InterPro"/>
</dbReference>
<comment type="similarity">
    <text evidence="1">Belongs to the LysR transcriptional regulatory family.</text>
</comment>
<dbReference type="Pfam" id="PF00126">
    <property type="entry name" value="HTH_1"/>
    <property type="match status" value="1"/>
</dbReference>
<sequence>MEMRQLRYFLSVAETEHLTRSADALHVTQSTLSHGLRQLEEELGMPLFDRIGRGLRLSQAGRVLRDHASRALQEVEAGKMALADLAGLQAGSLTIGVIPTFLTHFVPDAVAGFSLAYPKVQIQVRDLRAGPIEDLLVGGQLDLGISFHPALREEIEAQPLFDERLQVVVGKRHPLASRRSLRMRDLEGVPLALLPRSFATRRMIDAACATAGLSPDVRVEMESVDALIHLCRQGELATIAAEHAAGAAGAELKSIALTDPTTIRRAAILWRKDASRSRAAQEFAARLLDAVQRLPGAAAASRSPSPAP</sequence>
<keyword evidence="2" id="KW-0805">Transcription regulation</keyword>
<evidence type="ECO:0000256" key="2">
    <source>
        <dbReference type="ARBA" id="ARBA00023015"/>
    </source>
</evidence>
<dbReference type="InterPro" id="IPR036388">
    <property type="entry name" value="WH-like_DNA-bd_sf"/>
</dbReference>
<dbReference type="EMBL" id="CADILG010000031">
    <property type="protein sequence ID" value="CAB3894890.1"/>
    <property type="molecule type" value="Genomic_DNA"/>
</dbReference>
<feature type="domain" description="HTH lysR-type" evidence="5">
    <location>
        <begin position="1"/>
        <end position="58"/>
    </location>
</feature>
<evidence type="ECO:0000259" key="5">
    <source>
        <dbReference type="PROSITE" id="PS50931"/>
    </source>
</evidence>
<evidence type="ECO:0000313" key="6">
    <source>
        <dbReference type="EMBL" id="CAB3894890.1"/>
    </source>
</evidence>
<dbReference type="NCBIfam" id="NF008416">
    <property type="entry name" value="PRK11242.1"/>
    <property type="match status" value="1"/>
</dbReference>
<dbReference type="Gene3D" id="3.40.190.290">
    <property type="match status" value="1"/>
</dbReference>
<keyword evidence="7" id="KW-1185">Reference proteome</keyword>
<dbReference type="Gene3D" id="1.10.10.10">
    <property type="entry name" value="Winged helix-like DNA-binding domain superfamily/Winged helix DNA-binding domain"/>
    <property type="match status" value="1"/>
</dbReference>
<organism evidence="6 7">
    <name type="scientific">Achromobacter anxifer</name>
    <dbReference type="NCBI Taxonomy" id="1287737"/>
    <lineage>
        <taxon>Bacteria</taxon>
        <taxon>Pseudomonadati</taxon>
        <taxon>Pseudomonadota</taxon>
        <taxon>Betaproteobacteria</taxon>
        <taxon>Burkholderiales</taxon>
        <taxon>Alcaligenaceae</taxon>
        <taxon>Achromobacter</taxon>
    </lineage>
</organism>
<dbReference type="Proteomes" id="UP000494117">
    <property type="component" value="Unassembled WGS sequence"/>
</dbReference>